<dbReference type="RefSeq" id="WP_005576724.1">
    <property type="nucleotide sequence ID" value="NZ_FORO01000010.1"/>
</dbReference>
<organism evidence="2 3">
    <name type="scientific">Natronobacterium gregoryi</name>
    <dbReference type="NCBI Taxonomy" id="44930"/>
    <lineage>
        <taxon>Archaea</taxon>
        <taxon>Methanobacteriati</taxon>
        <taxon>Methanobacteriota</taxon>
        <taxon>Stenosarchaea group</taxon>
        <taxon>Halobacteria</taxon>
        <taxon>Halobacteriales</taxon>
        <taxon>Natrialbaceae</taxon>
        <taxon>Natronobacterium</taxon>
    </lineage>
</organism>
<protein>
    <submittedName>
        <fullName evidence="2">Uncharacterized protein</fullName>
    </submittedName>
</protein>
<reference evidence="2 3" key="1">
    <citation type="submission" date="2016-10" db="EMBL/GenBank/DDBJ databases">
        <authorList>
            <person name="de Groot N.N."/>
        </authorList>
    </citation>
    <scope>NUCLEOTIDE SEQUENCE [LARGE SCALE GENOMIC DNA]</scope>
    <source>
        <strain evidence="2 3">SP2</strain>
    </source>
</reference>
<evidence type="ECO:0000313" key="3">
    <source>
        <dbReference type="Proteomes" id="UP000182829"/>
    </source>
</evidence>
<dbReference type="Proteomes" id="UP000182829">
    <property type="component" value="Unassembled WGS sequence"/>
</dbReference>
<evidence type="ECO:0000256" key="1">
    <source>
        <dbReference type="SAM" id="MobiDB-lite"/>
    </source>
</evidence>
<accession>A0A1I3MGY7</accession>
<dbReference type="AlphaFoldDB" id="A0A1I3MGY7"/>
<proteinExistence type="predicted"/>
<dbReference type="EMBL" id="FORO01000010">
    <property type="protein sequence ID" value="SFI96277.1"/>
    <property type="molecule type" value="Genomic_DNA"/>
</dbReference>
<dbReference type="GeneID" id="14209466"/>
<gene>
    <name evidence="2" type="ORF">SAMN05443661_110148</name>
</gene>
<name>A0A1I3MGY7_9EURY</name>
<sequence>MPTVEKVRGNVVYIRPLSCLFERGDRADVSDELADHLVTERGDFAIVDAGDEEPTEGDVDPEATEHDRLADYVDEHTIPEIKEGLEAGEYDDQLDVLADAEREGDDRSGVHDAIESRRNEIEE</sequence>
<evidence type="ECO:0000313" key="2">
    <source>
        <dbReference type="EMBL" id="SFI96277.1"/>
    </source>
</evidence>
<feature type="region of interest" description="Disordered" evidence="1">
    <location>
        <begin position="99"/>
        <end position="123"/>
    </location>
</feature>
<dbReference type="OrthoDB" id="350877at2157"/>